<comment type="caution">
    <text evidence="1">The sequence shown here is derived from an EMBL/GenBank/DDBJ whole genome shotgun (WGS) entry which is preliminary data.</text>
</comment>
<protein>
    <submittedName>
        <fullName evidence="1">Uncharacterized protein</fullName>
    </submittedName>
</protein>
<accession>A0ABR0MGC5</accession>
<keyword evidence="2" id="KW-1185">Reference proteome</keyword>
<proteinExistence type="predicted"/>
<evidence type="ECO:0000313" key="2">
    <source>
        <dbReference type="Proteomes" id="UP001358586"/>
    </source>
</evidence>
<name>A0ABR0MGC5_GOSAR</name>
<reference evidence="1 2" key="1">
    <citation type="submission" date="2023-03" db="EMBL/GenBank/DDBJ databases">
        <title>WGS of Gossypium arboreum.</title>
        <authorList>
            <person name="Yu D."/>
        </authorList>
    </citation>
    <scope>NUCLEOTIDE SEQUENCE [LARGE SCALE GENOMIC DNA]</scope>
    <source>
        <tissue evidence="1">Leaf</tissue>
    </source>
</reference>
<gene>
    <name evidence="1" type="ORF">PVK06_048591</name>
</gene>
<sequence length="113" mass="13030">MEGLIPDKIHFRDKDGNRGNDMVMDLSAEQISSWKDKLVSQSSKFNRNGLEEKEDFDLLEGDIQKSIVNGIPYIEFLDQIHQILIKDMKNTMILKLLGRNIGYSVLQNKVYSL</sequence>
<dbReference type="Proteomes" id="UP001358586">
    <property type="component" value="Chromosome 13"/>
</dbReference>
<evidence type="ECO:0000313" key="1">
    <source>
        <dbReference type="EMBL" id="KAK5772306.1"/>
    </source>
</evidence>
<dbReference type="EMBL" id="JARKNE010000013">
    <property type="protein sequence ID" value="KAK5772306.1"/>
    <property type="molecule type" value="Genomic_DNA"/>
</dbReference>
<organism evidence="1 2">
    <name type="scientific">Gossypium arboreum</name>
    <name type="common">Tree cotton</name>
    <name type="synonym">Gossypium nanking</name>
    <dbReference type="NCBI Taxonomy" id="29729"/>
    <lineage>
        <taxon>Eukaryota</taxon>
        <taxon>Viridiplantae</taxon>
        <taxon>Streptophyta</taxon>
        <taxon>Embryophyta</taxon>
        <taxon>Tracheophyta</taxon>
        <taxon>Spermatophyta</taxon>
        <taxon>Magnoliopsida</taxon>
        <taxon>eudicotyledons</taxon>
        <taxon>Gunneridae</taxon>
        <taxon>Pentapetalae</taxon>
        <taxon>rosids</taxon>
        <taxon>malvids</taxon>
        <taxon>Malvales</taxon>
        <taxon>Malvaceae</taxon>
        <taxon>Malvoideae</taxon>
        <taxon>Gossypium</taxon>
    </lineage>
</organism>